<keyword evidence="2" id="KW-1185">Reference proteome</keyword>
<dbReference type="Proteomes" id="UP000032142">
    <property type="component" value="Unassembled WGS sequence"/>
</dbReference>
<reference evidence="2" key="1">
    <citation type="submission" date="2014-09" db="EMBL/GenBank/DDBJ databases">
        <authorList>
            <person name="Mudge J."/>
            <person name="Ramaraj T."/>
            <person name="Lindquist I.E."/>
            <person name="Bharti A.K."/>
            <person name="Sundararajan A."/>
            <person name="Cameron C.T."/>
            <person name="Woodward J.E."/>
            <person name="May G.D."/>
            <person name="Brubaker C."/>
            <person name="Broadhvest J."/>
            <person name="Wilkins T.A."/>
        </authorList>
    </citation>
    <scope>NUCLEOTIDE SEQUENCE</scope>
    <source>
        <strain evidence="2">cv. AKA8401</strain>
    </source>
</reference>
<name>A0A0B0PB39_GOSAR</name>
<dbReference type="EMBL" id="KN420811">
    <property type="protein sequence ID" value="KHG22160.1"/>
    <property type="molecule type" value="Genomic_DNA"/>
</dbReference>
<evidence type="ECO:0000313" key="1">
    <source>
        <dbReference type="EMBL" id="KHG22160.1"/>
    </source>
</evidence>
<protein>
    <submittedName>
        <fullName evidence="1">Uncharacterized protein</fullName>
    </submittedName>
</protein>
<evidence type="ECO:0000313" key="2">
    <source>
        <dbReference type="Proteomes" id="UP000032142"/>
    </source>
</evidence>
<proteinExistence type="predicted"/>
<accession>A0A0B0PB39</accession>
<sequence length="27" mass="3128">MYKLQFIIGVEPGLGVLQRRCHNITKL</sequence>
<gene>
    <name evidence="1" type="ORF">F383_27674</name>
</gene>
<organism evidence="1 2">
    <name type="scientific">Gossypium arboreum</name>
    <name type="common">Tree cotton</name>
    <name type="synonym">Gossypium nanking</name>
    <dbReference type="NCBI Taxonomy" id="29729"/>
    <lineage>
        <taxon>Eukaryota</taxon>
        <taxon>Viridiplantae</taxon>
        <taxon>Streptophyta</taxon>
        <taxon>Embryophyta</taxon>
        <taxon>Tracheophyta</taxon>
        <taxon>Spermatophyta</taxon>
        <taxon>Magnoliopsida</taxon>
        <taxon>eudicotyledons</taxon>
        <taxon>Gunneridae</taxon>
        <taxon>Pentapetalae</taxon>
        <taxon>rosids</taxon>
        <taxon>malvids</taxon>
        <taxon>Malvales</taxon>
        <taxon>Malvaceae</taxon>
        <taxon>Malvoideae</taxon>
        <taxon>Gossypium</taxon>
    </lineage>
</organism>
<dbReference type="AlphaFoldDB" id="A0A0B0PB39"/>